<comment type="caution">
    <text evidence="1">The sequence shown here is derived from an EMBL/GenBank/DDBJ whole genome shotgun (WGS) entry which is preliminary data.</text>
</comment>
<dbReference type="InterPro" id="IPR000653">
    <property type="entry name" value="DegT/StrS_aminotransferase"/>
</dbReference>
<dbReference type="EMBL" id="BARW01006156">
    <property type="protein sequence ID" value="GAI86707.1"/>
    <property type="molecule type" value="Genomic_DNA"/>
</dbReference>
<feature type="non-terminal residue" evidence="1">
    <location>
        <position position="81"/>
    </location>
</feature>
<name>X1S106_9ZZZZ</name>
<proteinExistence type="predicted"/>
<evidence type="ECO:0000313" key="1">
    <source>
        <dbReference type="EMBL" id="GAI86707.1"/>
    </source>
</evidence>
<gene>
    <name evidence="1" type="ORF">S12H4_12904</name>
</gene>
<organism evidence="1">
    <name type="scientific">marine sediment metagenome</name>
    <dbReference type="NCBI Taxonomy" id="412755"/>
    <lineage>
        <taxon>unclassified sequences</taxon>
        <taxon>metagenomes</taxon>
        <taxon>ecological metagenomes</taxon>
    </lineage>
</organism>
<accession>X1S106</accession>
<dbReference type="Pfam" id="PF01041">
    <property type="entry name" value="DegT_DnrJ_EryC1"/>
    <property type="match status" value="1"/>
</dbReference>
<dbReference type="Gene3D" id="3.40.640.10">
    <property type="entry name" value="Type I PLP-dependent aspartate aminotransferase-like (Major domain)"/>
    <property type="match status" value="1"/>
</dbReference>
<dbReference type="SUPFAM" id="SSF53383">
    <property type="entry name" value="PLP-dependent transferases"/>
    <property type="match status" value="1"/>
</dbReference>
<protein>
    <submittedName>
        <fullName evidence="1">Uncharacterized protein</fullName>
    </submittedName>
</protein>
<dbReference type="AlphaFoldDB" id="X1S106"/>
<dbReference type="InterPro" id="IPR015421">
    <property type="entry name" value="PyrdxlP-dep_Trfase_major"/>
</dbReference>
<dbReference type="InterPro" id="IPR015424">
    <property type="entry name" value="PyrdxlP-dep_Trfase"/>
</dbReference>
<reference evidence="1" key="1">
    <citation type="journal article" date="2014" name="Front. Microbiol.">
        <title>High frequency of phylogenetically diverse reductive dehalogenase-homologous genes in deep subseafloor sedimentary metagenomes.</title>
        <authorList>
            <person name="Kawai M."/>
            <person name="Futagami T."/>
            <person name="Toyoda A."/>
            <person name="Takaki Y."/>
            <person name="Nishi S."/>
            <person name="Hori S."/>
            <person name="Arai W."/>
            <person name="Tsubouchi T."/>
            <person name="Morono Y."/>
            <person name="Uchiyama I."/>
            <person name="Ito T."/>
            <person name="Fujiyama A."/>
            <person name="Inagaki F."/>
            <person name="Takami H."/>
        </authorList>
    </citation>
    <scope>NUCLEOTIDE SEQUENCE</scope>
    <source>
        <strain evidence="1">Expedition CK06-06</strain>
    </source>
</reference>
<sequence length="81" mass="9588">MLAMRNHGEVEKNKHEIIGNTNRLDNLQAGVLRVKLKYLNEWNGKRRENASIYRKYLSGLKLVVSEELEGRKHVYHLFVIR</sequence>